<dbReference type="PANTHER" id="PTHR33221">
    <property type="entry name" value="WINGED HELIX-TURN-HELIX TRANSCRIPTIONAL REGULATOR, RRF2 FAMILY"/>
    <property type="match status" value="1"/>
</dbReference>
<dbReference type="GO" id="GO:0005829">
    <property type="term" value="C:cytosol"/>
    <property type="evidence" value="ECO:0007669"/>
    <property type="project" value="TreeGrafter"/>
</dbReference>
<dbReference type="InterPro" id="IPR000944">
    <property type="entry name" value="Tscrpt_reg_Rrf2"/>
</dbReference>
<dbReference type="KEGG" id="paur:FGL86_09250"/>
<dbReference type="Pfam" id="PF02082">
    <property type="entry name" value="Rrf2"/>
    <property type="match status" value="1"/>
</dbReference>
<keyword evidence="3" id="KW-1185">Reference proteome</keyword>
<dbReference type="GO" id="GO:0003700">
    <property type="term" value="F:DNA-binding transcription factor activity"/>
    <property type="evidence" value="ECO:0007669"/>
    <property type="project" value="TreeGrafter"/>
</dbReference>
<accession>A0A5B8SWT3</accession>
<sequence>MHITRYTDYSLRVLLFTALKGEQRSTIAEIAERYDISRNHLMKVVQELNRKGYLQATRGKNGGLILKKRPEDINLGKLVRDTEQDLVLVECFGPANRCVITPACRIKLLLAKALDAFFGVLDQYTLADLIENPQERRELIRLLQINEPVPVD</sequence>
<dbReference type="OrthoDB" id="9795923at2"/>
<reference evidence="2 3" key="1">
    <citation type="submission" date="2019-06" db="EMBL/GenBank/DDBJ databases">
        <title>Genome analyses of bacteria isolated from kimchi.</title>
        <authorList>
            <person name="Lee S."/>
            <person name="Ahn S."/>
            <person name="Roh S."/>
        </authorList>
    </citation>
    <scope>NUCLEOTIDE SEQUENCE [LARGE SCALE GENOMIC DNA]</scope>
    <source>
        <strain evidence="2 3">CBA4606</strain>
    </source>
</reference>
<dbReference type="PROSITE" id="PS51197">
    <property type="entry name" value="HTH_RRF2_2"/>
    <property type="match status" value="1"/>
</dbReference>
<dbReference type="GO" id="GO:0003677">
    <property type="term" value="F:DNA binding"/>
    <property type="evidence" value="ECO:0007669"/>
    <property type="project" value="UniProtKB-KW"/>
</dbReference>
<keyword evidence="1" id="KW-0238">DNA-binding</keyword>
<gene>
    <name evidence="2" type="ORF">FGL86_09250</name>
</gene>
<evidence type="ECO:0000313" key="2">
    <source>
        <dbReference type="EMBL" id="QEA39240.1"/>
    </source>
</evidence>
<evidence type="ECO:0000313" key="3">
    <source>
        <dbReference type="Proteomes" id="UP000321272"/>
    </source>
</evidence>
<dbReference type="Proteomes" id="UP000321272">
    <property type="component" value="Chromosome"/>
</dbReference>
<organism evidence="2 3">
    <name type="scientific">Pistricoccus aurantiacus</name>
    <dbReference type="NCBI Taxonomy" id="1883414"/>
    <lineage>
        <taxon>Bacteria</taxon>
        <taxon>Pseudomonadati</taxon>
        <taxon>Pseudomonadota</taxon>
        <taxon>Gammaproteobacteria</taxon>
        <taxon>Oceanospirillales</taxon>
        <taxon>Halomonadaceae</taxon>
        <taxon>Pistricoccus</taxon>
    </lineage>
</organism>
<evidence type="ECO:0000256" key="1">
    <source>
        <dbReference type="ARBA" id="ARBA00023125"/>
    </source>
</evidence>
<dbReference type="InterPro" id="IPR036390">
    <property type="entry name" value="WH_DNA-bd_sf"/>
</dbReference>
<dbReference type="EMBL" id="CP042382">
    <property type="protein sequence ID" value="QEA39240.1"/>
    <property type="molecule type" value="Genomic_DNA"/>
</dbReference>
<protein>
    <submittedName>
        <fullName evidence="2">Rrf2 family transcriptional regulator</fullName>
    </submittedName>
</protein>
<name>A0A5B8SWT3_9GAMM</name>
<proteinExistence type="predicted"/>
<dbReference type="SUPFAM" id="SSF46785">
    <property type="entry name" value="Winged helix' DNA-binding domain"/>
    <property type="match status" value="1"/>
</dbReference>
<dbReference type="Gene3D" id="1.10.10.10">
    <property type="entry name" value="Winged helix-like DNA-binding domain superfamily/Winged helix DNA-binding domain"/>
    <property type="match status" value="1"/>
</dbReference>
<dbReference type="RefSeq" id="WP_147184292.1">
    <property type="nucleotide sequence ID" value="NZ_CP042382.1"/>
</dbReference>
<dbReference type="AlphaFoldDB" id="A0A5B8SWT3"/>
<dbReference type="PANTHER" id="PTHR33221:SF4">
    <property type="entry name" value="HTH-TYPE TRANSCRIPTIONAL REPRESSOR NSRR"/>
    <property type="match status" value="1"/>
</dbReference>
<dbReference type="NCBIfam" id="TIGR00738">
    <property type="entry name" value="rrf2_super"/>
    <property type="match status" value="1"/>
</dbReference>
<dbReference type="InterPro" id="IPR036388">
    <property type="entry name" value="WH-like_DNA-bd_sf"/>
</dbReference>